<dbReference type="GO" id="GO:0046872">
    <property type="term" value="F:metal ion binding"/>
    <property type="evidence" value="ECO:0007669"/>
    <property type="project" value="InterPro"/>
</dbReference>
<organism evidence="7 8">
    <name type="scientific">Bianquea renquensis</name>
    <dbReference type="NCBI Taxonomy" id="2763661"/>
    <lineage>
        <taxon>Bacteria</taxon>
        <taxon>Bacillati</taxon>
        <taxon>Bacillota</taxon>
        <taxon>Clostridia</taxon>
        <taxon>Eubacteriales</taxon>
        <taxon>Bianqueaceae</taxon>
        <taxon>Bianquea</taxon>
    </lineage>
</organism>
<evidence type="ECO:0000256" key="3">
    <source>
        <dbReference type="ARBA" id="ARBA00022729"/>
    </source>
</evidence>
<dbReference type="PANTHER" id="PTHR42953:SF3">
    <property type="entry name" value="HIGH-AFFINITY ZINC UPTAKE SYSTEM PROTEIN ZNUA"/>
    <property type="match status" value="1"/>
</dbReference>
<evidence type="ECO:0000313" key="7">
    <source>
        <dbReference type="EMBL" id="MBC8543727.1"/>
    </source>
</evidence>
<feature type="signal peptide" evidence="6">
    <location>
        <begin position="1"/>
        <end position="25"/>
    </location>
</feature>
<evidence type="ECO:0000313" key="8">
    <source>
        <dbReference type="Proteomes" id="UP000657006"/>
    </source>
</evidence>
<dbReference type="Pfam" id="PF01297">
    <property type="entry name" value="ZnuA"/>
    <property type="match status" value="1"/>
</dbReference>
<dbReference type="PANTHER" id="PTHR42953">
    <property type="entry name" value="HIGH-AFFINITY ZINC UPTAKE SYSTEM PROTEIN ZNUA-RELATED"/>
    <property type="match status" value="1"/>
</dbReference>
<keyword evidence="3 6" id="KW-0732">Signal</keyword>
<dbReference type="Proteomes" id="UP000657006">
    <property type="component" value="Unassembled WGS sequence"/>
</dbReference>
<dbReference type="AlphaFoldDB" id="A0A926DU24"/>
<name>A0A926DU24_9FIRM</name>
<protein>
    <submittedName>
        <fullName evidence="7">Zinc ABC transporter substrate-binding protein</fullName>
    </submittedName>
</protein>
<reference evidence="7" key="1">
    <citation type="submission" date="2020-08" db="EMBL/GenBank/DDBJ databases">
        <title>Genome public.</title>
        <authorList>
            <person name="Liu C."/>
            <person name="Sun Q."/>
        </authorList>
    </citation>
    <scope>NUCLEOTIDE SEQUENCE</scope>
    <source>
        <strain evidence="7">NSJ-32</strain>
    </source>
</reference>
<accession>A0A926DU24</accession>
<dbReference type="InterPro" id="IPR050492">
    <property type="entry name" value="Bact_metal-bind_prot9"/>
</dbReference>
<dbReference type="InterPro" id="IPR006129">
    <property type="entry name" value="AdhesinB"/>
</dbReference>
<evidence type="ECO:0000256" key="4">
    <source>
        <dbReference type="RuleBase" id="RU003512"/>
    </source>
</evidence>
<keyword evidence="8" id="KW-1185">Reference proteome</keyword>
<evidence type="ECO:0000256" key="2">
    <source>
        <dbReference type="ARBA" id="ARBA00022448"/>
    </source>
</evidence>
<dbReference type="GO" id="GO:0030001">
    <property type="term" value="P:metal ion transport"/>
    <property type="evidence" value="ECO:0007669"/>
    <property type="project" value="InterPro"/>
</dbReference>
<comment type="similarity">
    <text evidence="1 4">Belongs to the bacterial solute-binding protein 9 family.</text>
</comment>
<feature type="chain" id="PRO_5037565678" evidence="6">
    <location>
        <begin position="26"/>
        <end position="311"/>
    </location>
</feature>
<feature type="coiled-coil region" evidence="5">
    <location>
        <begin position="160"/>
        <end position="201"/>
    </location>
</feature>
<keyword evidence="5" id="KW-0175">Coiled coil</keyword>
<sequence length="311" mass="35129">MVMRKRQWILCLLMSALIMLPACRAAEIEQEGLTVVATLFPQYDFARQILGDKGTVKLLLPPGTEAHSYDPTPQDMVTMEKASILIYTSDEMEPWAAKIIASGNLQNTRIVDASQNIVLMDEHEEDHGEEGHAHGEKDPHYWLDPNNAILMVDTIEDAVIEADANNAAYYQENAEELRRQLRQLDQDCRELAEELTNKTILCGGHFAFGYFAKQYGFTYRSPYKGFSADSEPTPQNIIELIQAMEETGSHAIFYEELIQPKVAEVLAKETGASMYLLHGAHNISKEELEKQLSYISIMEQNLQNLREGLTS</sequence>
<proteinExistence type="inferred from homology"/>
<gene>
    <name evidence="7" type="ORF">H8730_09230</name>
</gene>
<evidence type="ECO:0000256" key="6">
    <source>
        <dbReference type="SAM" id="SignalP"/>
    </source>
</evidence>
<dbReference type="GO" id="GO:0007155">
    <property type="term" value="P:cell adhesion"/>
    <property type="evidence" value="ECO:0007669"/>
    <property type="project" value="InterPro"/>
</dbReference>
<dbReference type="SUPFAM" id="SSF53807">
    <property type="entry name" value="Helical backbone' metal receptor"/>
    <property type="match status" value="1"/>
</dbReference>
<dbReference type="InterPro" id="IPR006127">
    <property type="entry name" value="ZnuA-like"/>
</dbReference>
<dbReference type="PRINTS" id="PR00690">
    <property type="entry name" value="ADHESNFAMILY"/>
</dbReference>
<comment type="caution">
    <text evidence="7">The sequence shown here is derived from an EMBL/GenBank/DDBJ whole genome shotgun (WGS) entry which is preliminary data.</text>
</comment>
<evidence type="ECO:0000256" key="5">
    <source>
        <dbReference type="SAM" id="Coils"/>
    </source>
</evidence>
<dbReference type="InterPro" id="IPR006128">
    <property type="entry name" value="Lipoprotein_PsaA-like"/>
</dbReference>
<evidence type="ECO:0000256" key="1">
    <source>
        <dbReference type="ARBA" id="ARBA00011028"/>
    </source>
</evidence>
<dbReference type="EMBL" id="JACRSQ010000012">
    <property type="protein sequence ID" value="MBC8543727.1"/>
    <property type="molecule type" value="Genomic_DNA"/>
</dbReference>
<dbReference type="Gene3D" id="3.40.50.1980">
    <property type="entry name" value="Nitrogenase molybdenum iron protein domain"/>
    <property type="match status" value="2"/>
</dbReference>
<keyword evidence="2 4" id="KW-0813">Transport</keyword>
<dbReference type="PRINTS" id="PR00691">
    <property type="entry name" value="ADHESINB"/>
</dbReference>